<dbReference type="AlphaFoldDB" id="A0AAW4MSY4"/>
<dbReference type="RefSeq" id="WP_217748143.1">
    <property type="nucleotide sequence ID" value="NZ_JAHOEB010000079.1"/>
</dbReference>
<name>A0AAW4MSY4_9FIRM</name>
<evidence type="ECO:0000313" key="3">
    <source>
        <dbReference type="Proteomes" id="UP001196408"/>
    </source>
</evidence>
<dbReference type="Proteomes" id="UP001197492">
    <property type="component" value="Unassembled WGS sequence"/>
</dbReference>
<proteinExistence type="predicted"/>
<gene>
    <name evidence="1" type="ORF">KSV97_09610</name>
    <name evidence="2" type="ORF">KSW06_09600</name>
</gene>
<keyword evidence="4" id="KW-1185">Reference proteome</keyword>
<reference evidence="1 4" key="1">
    <citation type="submission" date="2021-06" db="EMBL/GenBank/DDBJ databases">
        <title>Collection of gut derived symbiotic bacterial strains cultured from healthy donors.</title>
        <authorList>
            <person name="Lin H."/>
            <person name="Littmann E."/>
            <person name="Pamer E.G."/>
        </authorList>
    </citation>
    <scope>NUCLEOTIDE SEQUENCE</scope>
    <source>
        <strain evidence="2 4">MSK.21.70</strain>
        <strain evidence="1">MSK.21.82</strain>
    </source>
</reference>
<dbReference type="EMBL" id="JAHOEF010000078">
    <property type="protein sequence ID" value="MBV3383461.1"/>
    <property type="molecule type" value="Genomic_DNA"/>
</dbReference>
<dbReference type="Proteomes" id="UP001196408">
    <property type="component" value="Unassembled WGS sequence"/>
</dbReference>
<comment type="caution">
    <text evidence="1">The sequence shown here is derived from an EMBL/GenBank/DDBJ whole genome shotgun (WGS) entry which is preliminary data.</text>
</comment>
<protein>
    <submittedName>
        <fullName evidence="1">Uncharacterized protein</fullName>
    </submittedName>
</protein>
<organism evidence="1 3">
    <name type="scientific">Catenibacterium mitsuokai</name>
    <dbReference type="NCBI Taxonomy" id="100886"/>
    <lineage>
        <taxon>Bacteria</taxon>
        <taxon>Bacillati</taxon>
        <taxon>Bacillota</taxon>
        <taxon>Erysipelotrichia</taxon>
        <taxon>Erysipelotrichales</taxon>
        <taxon>Coprobacillaceae</taxon>
        <taxon>Catenibacterium</taxon>
    </lineage>
</organism>
<accession>A0AAW4MSY4</accession>
<dbReference type="EMBL" id="JAHOEL010000078">
    <property type="protein sequence ID" value="MBV3393496.1"/>
    <property type="molecule type" value="Genomic_DNA"/>
</dbReference>
<evidence type="ECO:0000313" key="1">
    <source>
        <dbReference type="EMBL" id="MBV3383461.1"/>
    </source>
</evidence>
<sequence length="218" mass="25660">MAETYDAYEILFNQYLKETKCLITNKDDKSDVIEDFNCILYAPPIGAVYQEDDPFPVFLEDNDFVESFKKHSMYLKQFVKHNKDHLSGLYTLQGLRHFVDTGYTIDFPQPFYQPLTINDRTKILRRLNNFINTYSINLVDVPEYDNMSFSVIIMNMNTLYFQIVSASGTIKTIQLHEASLVMAFNDYYQYILEERSLSKEDAFKIIDSYITQLDMLKE</sequence>
<evidence type="ECO:0000313" key="4">
    <source>
        <dbReference type="Proteomes" id="UP001197492"/>
    </source>
</evidence>
<evidence type="ECO:0000313" key="2">
    <source>
        <dbReference type="EMBL" id="MBV3393496.1"/>
    </source>
</evidence>